<keyword evidence="2" id="KW-1133">Transmembrane helix</keyword>
<feature type="compositionally biased region" description="Low complexity" evidence="1">
    <location>
        <begin position="315"/>
        <end position="324"/>
    </location>
</feature>
<evidence type="ECO:0000313" key="3">
    <source>
        <dbReference type="EMBL" id="KAK7030316.1"/>
    </source>
</evidence>
<protein>
    <submittedName>
        <fullName evidence="3">Uncharacterized protein</fullName>
    </submittedName>
</protein>
<keyword evidence="4" id="KW-1185">Reference proteome</keyword>
<accession>A0AAW0BV59</accession>
<reference evidence="3 4" key="1">
    <citation type="submission" date="2024-01" db="EMBL/GenBank/DDBJ databases">
        <title>A draft genome for a cacao thread blight-causing isolate of Paramarasmius palmivorus.</title>
        <authorList>
            <person name="Baruah I.K."/>
            <person name="Bukari Y."/>
            <person name="Amoako-Attah I."/>
            <person name="Meinhardt L.W."/>
            <person name="Bailey B.A."/>
            <person name="Cohen S.P."/>
        </authorList>
    </citation>
    <scope>NUCLEOTIDE SEQUENCE [LARGE SCALE GENOMIC DNA]</scope>
    <source>
        <strain evidence="3 4">GH-12</strain>
    </source>
</reference>
<keyword evidence="2" id="KW-0812">Transmembrane</keyword>
<feature type="compositionally biased region" description="Basic and acidic residues" evidence="1">
    <location>
        <begin position="381"/>
        <end position="406"/>
    </location>
</feature>
<comment type="caution">
    <text evidence="3">The sequence shown here is derived from an EMBL/GenBank/DDBJ whole genome shotgun (WGS) entry which is preliminary data.</text>
</comment>
<proteinExistence type="predicted"/>
<feature type="region of interest" description="Disordered" evidence="1">
    <location>
        <begin position="305"/>
        <end position="324"/>
    </location>
</feature>
<dbReference type="EMBL" id="JAYKXP010000078">
    <property type="protein sequence ID" value="KAK7030316.1"/>
    <property type="molecule type" value="Genomic_DNA"/>
</dbReference>
<dbReference type="AlphaFoldDB" id="A0AAW0BV59"/>
<dbReference type="Proteomes" id="UP001383192">
    <property type="component" value="Unassembled WGS sequence"/>
</dbReference>
<feature type="region of interest" description="Disordered" evidence="1">
    <location>
        <begin position="332"/>
        <end position="453"/>
    </location>
</feature>
<evidence type="ECO:0000313" key="4">
    <source>
        <dbReference type="Proteomes" id="UP001383192"/>
    </source>
</evidence>
<sequence length="486" mass="53799">MTPFTYAPATLGLKIVLITTAIIAFFALSGLALYRLRASMVSRHPVDVEAAVAQTQAQSVPHLALQDTPSHLICVRAAADVDLNAVSEVMLSATPDSMFSQKSTKTTQHPESTFITSTSFEGWASSLCDLIEEFAGGERVREPALVASSSFEVWAANLCNLITDFASPAPFRSGFTPLVDTFEDDPYILEFDTSYDSMPKNTANVPDIIVTAPSLPQIAEYTHCESYELALVSSPSFMELAAECVDCDDADITFIIDDDETEDDIPVALLDELLDTSAECTQDEPASSSSFRYSSILPTEVQTSDYTTHHEHSHSQYLSPSSALSLPPVVEEPIEECEPEETLKSVFESDSEDDDTYYSRRPHLSRPKQPSLSMSSMLRAIVEKRKAQQNCRKETKSNKENEDSKSRSRTTTSKRRLFSKALAIPSEPSSPIKVPTIRLMPPTPPRRVSNRQDEDVGMDLGTERDEVVVERVTFDLVFDDHGRCFF</sequence>
<evidence type="ECO:0000256" key="2">
    <source>
        <dbReference type="SAM" id="Phobius"/>
    </source>
</evidence>
<organism evidence="3 4">
    <name type="scientific">Paramarasmius palmivorus</name>
    <dbReference type="NCBI Taxonomy" id="297713"/>
    <lineage>
        <taxon>Eukaryota</taxon>
        <taxon>Fungi</taxon>
        <taxon>Dikarya</taxon>
        <taxon>Basidiomycota</taxon>
        <taxon>Agaricomycotina</taxon>
        <taxon>Agaricomycetes</taxon>
        <taxon>Agaricomycetidae</taxon>
        <taxon>Agaricales</taxon>
        <taxon>Marasmiineae</taxon>
        <taxon>Marasmiaceae</taxon>
        <taxon>Paramarasmius</taxon>
    </lineage>
</organism>
<feature type="transmembrane region" description="Helical" evidence="2">
    <location>
        <begin position="12"/>
        <end position="34"/>
    </location>
</feature>
<name>A0AAW0BV59_9AGAR</name>
<evidence type="ECO:0000256" key="1">
    <source>
        <dbReference type="SAM" id="MobiDB-lite"/>
    </source>
</evidence>
<keyword evidence="2" id="KW-0472">Membrane</keyword>
<gene>
    <name evidence="3" type="ORF">VNI00_014238</name>
</gene>